<evidence type="ECO:0000313" key="4">
    <source>
        <dbReference type="EMBL" id="WMJ17379.1"/>
    </source>
</evidence>
<feature type="region of interest" description="Disordered" evidence="1">
    <location>
        <begin position="162"/>
        <end position="181"/>
    </location>
</feature>
<reference evidence="5" key="2">
    <citation type="submission" date="2017-01" db="EMBL/GenBank/DDBJ databases">
        <title>Genome sequencing and annotation of Geobacillus sp. 1017, a Hydrocarbon-Oxidizing Thermophilic Bacterium Isolated from a Heavy Oil Reservoir (China).</title>
        <authorList>
            <person name="Kadnikov V.V."/>
            <person name="Mardanov A.V."/>
            <person name="Poltaraus A.B."/>
            <person name="Sokolova D.S."/>
            <person name="Semenova E.M."/>
            <person name="Ravin N.V."/>
            <person name="Tourova T.P."/>
            <person name="Nazina T.N."/>
        </authorList>
    </citation>
    <scope>NUCLEOTIDE SEQUENCE [LARGE SCALE GENOMIC DNA]</scope>
    <source>
        <strain evidence="5">1017</strain>
    </source>
</reference>
<evidence type="ECO:0000313" key="3">
    <source>
        <dbReference type="EMBL" id="OKO95174.1"/>
    </source>
</evidence>
<dbReference type="SMART" id="SM00257">
    <property type="entry name" value="LysM"/>
    <property type="match status" value="1"/>
</dbReference>
<dbReference type="Proteomes" id="UP001223761">
    <property type="component" value="Chromosome"/>
</dbReference>
<dbReference type="SUPFAM" id="SSF54106">
    <property type="entry name" value="LysM domain"/>
    <property type="match status" value="1"/>
</dbReference>
<evidence type="ECO:0000256" key="1">
    <source>
        <dbReference type="SAM" id="MobiDB-lite"/>
    </source>
</evidence>
<dbReference type="CDD" id="cd00118">
    <property type="entry name" value="LysM"/>
    <property type="match status" value="1"/>
</dbReference>
<feature type="compositionally biased region" description="Basic and acidic residues" evidence="1">
    <location>
        <begin position="1"/>
        <end position="17"/>
    </location>
</feature>
<dbReference type="InterPro" id="IPR018392">
    <property type="entry name" value="LysM"/>
</dbReference>
<keyword evidence="6" id="KW-1185">Reference proteome</keyword>
<protein>
    <submittedName>
        <fullName evidence="4">LysM domain-containing protein</fullName>
    </submittedName>
</protein>
<reference evidence="3" key="3">
    <citation type="journal article" date="2019" name="Int. J. Syst. Evol. Microbiol.">
        <title>Geobacillus proteiniphilus sp. nov., a thermophilic bacterium isolated from a high-temperature heavy oil reservoir in China.</title>
        <authorList>
            <person name="Semenova E.M."/>
            <person name="Sokolova D.S."/>
            <person name="Grouzdev D.S."/>
            <person name="Poltaraus A.B."/>
            <person name="Vinokurova N.G."/>
            <person name="Tourova T.P."/>
            <person name="Nazina T.N."/>
        </authorList>
    </citation>
    <scope>NUCLEOTIDE SEQUENCE</scope>
    <source>
        <strain evidence="3">1017</strain>
    </source>
</reference>
<reference evidence="4 6" key="4">
    <citation type="submission" date="2023-08" db="EMBL/GenBank/DDBJ databases">
        <title>Genome sequencing of the thermostable Gram positive bacteria Geobacillus proteiniphilus strain T-6.</title>
        <authorList>
            <person name="Shulami S."/>
            <person name="Shoham Y."/>
        </authorList>
    </citation>
    <scope>NUCLEOTIDE SEQUENCE [LARGE SCALE GENOMIC DNA]</scope>
    <source>
        <strain evidence="4 6">T-6</strain>
    </source>
</reference>
<evidence type="ECO:0000313" key="6">
    <source>
        <dbReference type="Proteomes" id="UP001223761"/>
    </source>
</evidence>
<feature type="compositionally biased region" description="Basic and acidic residues" evidence="1">
    <location>
        <begin position="111"/>
        <end position="124"/>
    </location>
</feature>
<feature type="region of interest" description="Disordered" evidence="1">
    <location>
        <begin position="1"/>
        <end position="33"/>
    </location>
</feature>
<dbReference type="EMBL" id="CP133076">
    <property type="protein sequence ID" value="WMJ17379.1"/>
    <property type="molecule type" value="Genomic_DNA"/>
</dbReference>
<dbReference type="RefSeq" id="WP_074043358.1">
    <property type="nucleotide sequence ID" value="NZ_CP133076.1"/>
</dbReference>
<evidence type="ECO:0000313" key="5">
    <source>
        <dbReference type="Proteomes" id="UP000186030"/>
    </source>
</evidence>
<dbReference type="AlphaFoldDB" id="A0A1Q5T4P7"/>
<accession>A0A1Q5T4P7</accession>
<name>A0A1Q5T4P7_9BACL</name>
<dbReference type="Pfam" id="PF01476">
    <property type="entry name" value="LysM"/>
    <property type="match status" value="1"/>
</dbReference>
<evidence type="ECO:0000259" key="2">
    <source>
        <dbReference type="PROSITE" id="PS51782"/>
    </source>
</evidence>
<proteinExistence type="predicted"/>
<dbReference type="EMBL" id="MQMG01000010">
    <property type="protein sequence ID" value="OKO95174.1"/>
    <property type="molecule type" value="Genomic_DNA"/>
</dbReference>
<sequence length="181" mass="20317">MKGTQERRAGRRLRLDESAPSSRIKRRREKEEQKRKYVPSRLLVFLFLALPAVVLAIHHVQSKSDTVTVVRHEDQSGRETVRIIQDDEVKGTEQAAKPKQKGAADRGNVGGREKTDQRGKTGDEQGKIITHVVAANETLYSIAMKYYGTPSAIDRIRKENGLSTGRLKPGQTLRIPLGENH</sequence>
<dbReference type="PROSITE" id="PS51782">
    <property type="entry name" value="LYSM"/>
    <property type="match status" value="1"/>
</dbReference>
<dbReference type="InterPro" id="IPR036779">
    <property type="entry name" value="LysM_dom_sf"/>
</dbReference>
<feature type="domain" description="LysM" evidence="2">
    <location>
        <begin position="129"/>
        <end position="175"/>
    </location>
</feature>
<feature type="region of interest" description="Disordered" evidence="1">
    <location>
        <begin position="88"/>
        <end position="124"/>
    </location>
</feature>
<dbReference type="Proteomes" id="UP000186030">
    <property type="component" value="Unassembled WGS sequence"/>
</dbReference>
<dbReference type="Gene3D" id="3.10.350.10">
    <property type="entry name" value="LysM domain"/>
    <property type="match status" value="1"/>
</dbReference>
<gene>
    <name evidence="3" type="ORF">BRO54_1182</name>
    <name evidence="4" type="ORF">RA955_04540</name>
</gene>
<reference evidence="3 5" key="1">
    <citation type="submission" date="2016-11" db="EMBL/GenBank/DDBJ databases">
        <authorList>
            <person name="Kadnikov V."/>
            <person name="Nazina T."/>
        </authorList>
    </citation>
    <scope>NUCLEOTIDE SEQUENCE [LARGE SCALE GENOMIC DNA]</scope>
    <source>
        <strain evidence="3 5">1017</strain>
    </source>
</reference>
<organism evidence="3 5">
    <name type="scientific">Geobacillus proteiniphilus</name>
    <dbReference type="NCBI Taxonomy" id="860353"/>
    <lineage>
        <taxon>Bacteria</taxon>
        <taxon>Bacillati</taxon>
        <taxon>Bacillota</taxon>
        <taxon>Bacilli</taxon>
        <taxon>Bacillales</taxon>
        <taxon>Anoxybacillaceae</taxon>
        <taxon>Geobacillus</taxon>
    </lineage>
</organism>